<feature type="domain" description="GGDEF" evidence="1">
    <location>
        <begin position="268"/>
        <end position="399"/>
    </location>
</feature>
<dbReference type="AlphaFoldDB" id="A0A6N7S3A4"/>
<dbReference type="Gene3D" id="3.30.450.20">
    <property type="entry name" value="PAS domain"/>
    <property type="match status" value="1"/>
</dbReference>
<evidence type="ECO:0000313" key="4">
    <source>
        <dbReference type="Proteomes" id="UP000433575"/>
    </source>
</evidence>
<dbReference type="PANTHER" id="PTHR46663:SF2">
    <property type="entry name" value="GGDEF DOMAIN-CONTAINING PROTEIN"/>
    <property type="match status" value="1"/>
</dbReference>
<reference evidence="4 5" key="1">
    <citation type="journal article" date="2019" name="Nat. Med.">
        <title>A library of human gut bacterial isolates paired with longitudinal multiomics data enables mechanistic microbiome research.</title>
        <authorList>
            <person name="Poyet M."/>
            <person name="Groussin M."/>
            <person name="Gibbons S.M."/>
            <person name="Avila-Pacheco J."/>
            <person name="Jiang X."/>
            <person name="Kearney S.M."/>
            <person name="Perrotta A.R."/>
            <person name="Berdy B."/>
            <person name="Zhao S."/>
            <person name="Lieberman T.D."/>
            <person name="Swanson P.K."/>
            <person name="Smith M."/>
            <person name="Roesemann S."/>
            <person name="Alexander J.E."/>
            <person name="Rich S.A."/>
            <person name="Livny J."/>
            <person name="Vlamakis H."/>
            <person name="Clish C."/>
            <person name="Bullock K."/>
            <person name="Deik A."/>
            <person name="Scott J."/>
            <person name="Pierce K.A."/>
            <person name="Xavier R.J."/>
            <person name="Alm E.J."/>
        </authorList>
    </citation>
    <scope>NUCLEOTIDE SEQUENCE [LARGE SCALE GENOMIC DNA]</scope>
    <source>
        <strain evidence="2 4">BIOML-A4</strain>
        <strain evidence="3 5">BIOML-A5</strain>
    </source>
</reference>
<dbReference type="CDD" id="cd01949">
    <property type="entry name" value="GGDEF"/>
    <property type="match status" value="1"/>
</dbReference>
<organism evidence="2 4">
    <name type="scientific">Holdemania massiliensis</name>
    <dbReference type="NCBI Taxonomy" id="1468449"/>
    <lineage>
        <taxon>Bacteria</taxon>
        <taxon>Bacillati</taxon>
        <taxon>Bacillota</taxon>
        <taxon>Erysipelotrichia</taxon>
        <taxon>Erysipelotrichales</taxon>
        <taxon>Erysipelotrichaceae</taxon>
        <taxon>Holdemania</taxon>
    </lineage>
</organism>
<dbReference type="Proteomes" id="UP000480929">
    <property type="component" value="Unassembled WGS sequence"/>
</dbReference>
<dbReference type="InterPro" id="IPR035965">
    <property type="entry name" value="PAS-like_dom_sf"/>
</dbReference>
<comment type="caution">
    <text evidence="2">The sequence shown here is derived from an EMBL/GenBank/DDBJ whole genome shotgun (WGS) entry which is preliminary data.</text>
</comment>
<dbReference type="SUPFAM" id="SSF55785">
    <property type="entry name" value="PYP-like sensor domain (PAS domain)"/>
    <property type="match status" value="1"/>
</dbReference>
<evidence type="ECO:0000313" key="2">
    <source>
        <dbReference type="EMBL" id="MSA88249.1"/>
    </source>
</evidence>
<dbReference type="InterPro" id="IPR052163">
    <property type="entry name" value="DGC-Regulatory_Protein"/>
</dbReference>
<dbReference type="OrthoDB" id="9804955at2"/>
<dbReference type="FunFam" id="3.30.70.270:FF:000001">
    <property type="entry name" value="Diguanylate cyclase domain protein"/>
    <property type="match status" value="1"/>
</dbReference>
<dbReference type="EMBL" id="WKPJ01000002">
    <property type="protein sequence ID" value="MSA88249.1"/>
    <property type="molecule type" value="Genomic_DNA"/>
</dbReference>
<dbReference type="Pfam" id="PF00990">
    <property type="entry name" value="GGDEF"/>
    <property type="match status" value="1"/>
</dbReference>
<dbReference type="InterPro" id="IPR000160">
    <property type="entry name" value="GGDEF_dom"/>
</dbReference>
<dbReference type="PROSITE" id="PS50887">
    <property type="entry name" value="GGDEF"/>
    <property type="match status" value="1"/>
</dbReference>
<evidence type="ECO:0000313" key="5">
    <source>
        <dbReference type="Proteomes" id="UP000480929"/>
    </source>
</evidence>
<dbReference type="InterPro" id="IPR043128">
    <property type="entry name" value="Rev_trsase/Diguanyl_cyclase"/>
</dbReference>
<dbReference type="SMART" id="SM00267">
    <property type="entry name" value="GGDEF"/>
    <property type="match status" value="1"/>
</dbReference>
<dbReference type="InterPro" id="IPR029787">
    <property type="entry name" value="Nucleotide_cyclase"/>
</dbReference>
<dbReference type="NCBIfam" id="TIGR00254">
    <property type="entry name" value="GGDEF"/>
    <property type="match status" value="1"/>
</dbReference>
<name>A0A6N7S3A4_9FIRM</name>
<dbReference type="EMBL" id="WKPI01000002">
    <property type="protein sequence ID" value="MSC32004.1"/>
    <property type="molecule type" value="Genomic_DNA"/>
</dbReference>
<evidence type="ECO:0000313" key="3">
    <source>
        <dbReference type="EMBL" id="MSC32004.1"/>
    </source>
</evidence>
<proteinExistence type="predicted"/>
<dbReference type="RefSeq" id="WP_154237859.1">
    <property type="nucleotide sequence ID" value="NZ_CALJPI010000244.1"/>
</dbReference>
<dbReference type="Proteomes" id="UP000433575">
    <property type="component" value="Unassembled WGS sequence"/>
</dbReference>
<sequence length="399" mass="46081">MKGYDCFLENLMHLIKRGRQAEFAHRLRPEIALMTDTVELFGREAAARWLWTQPLIIATEKPKIQMLSAQLMLQQGWAFHGKVKLKYVLVVDVLLDQLVHLTLLKESDQATDKNEESLRLEHLLKQTQKFWLEWDIQQDTLHISENWLDYLHSSSQETHSWHRLSPSAAQIAKIRTQLQQGKSVPEMEIRLNCGEKGMRWYRLELVLEKDDQGQPSKVLGLLSDNDQQQREIQWLRRLAHQDCLTGLYNRFMIQQLIEEALRSAVPKQHMTLAVMDIDNFKQINDAYGHDCGDEMLRQTALQICKLFAPEDLVGRIGGDEFVILMQTTGTCDQVSARLDRIREQLQCLRQPSASSQGVSCSIGCAFFPTQGTTYKQLFLKADAAMYQAKRQGKNSCVFY</sequence>
<protein>
    <submittedName>
        <fullName evidence="2">Diguanylate cyclase</fullName>
    </submittedName>
</protein>
<dbReference type="SUPFAM" id="SSF55073">
    <property type="entry name" value="Nucleotide cyclase"/>
    <property type="match status" value="1"/>
</dbReference>
<evidence type="ECO:0000259" key="1">
    <source>
        <dbReference type="PROSITE" id="PS50887"/>
    </source>
</evidence>
<dbReference type="PANTHER" id="PTHR46663">
    <property type="entry name" value="DIGUANYLATE CYCLASE DGCT-RELATED"/>
    <property type="match status" value="1"/>
</dbReference>
<gene>
    <name evidence="3" type="ORF">GKD88_02560</name>
    <name evidence="2" type="ORF">GKE08_02760</name>
</gene>
<accession>A0A6N7S3A4</accession>
<keyword evidence="5" id="KW-1185">Reference proteome</keyword>
<dbReference type="Gene3D" id="3.30.70.270">
    <property type="match status" value="1"/>
</dbReference>